<protein>
    <submittedName>
        <fullName evidence="3">Polysaccharide pyruvyl transferase</fullName>
    </submittedName>
</protein>
<sequence>MENRQLRIGISGSYGGMNLGDEAILEGILTQLRATVPADITVYSKNPADTLARHRVERSICAGALTRREMVPEIQQLDLLILGGGGILYDRDAEDYLREVVIANEVDVPVILYAISAGPLTMGSSRRAVQEALNAAPSMVISVRDRLGYRLLEDVGVTQEIHLTADPALLLEPAELPVDALKAEGVELDLPLVGFSVREPGPAAPEINPEEYYALLANAADFIVERYDAEVLFVPMEKTDVQHSHAVVAHMQNAERAEILRRRYSPRQILDLMGRLEFAVGMRLHFLIFAALRGTPFAALPYASKVTGLLEDLEMATPPLGSIGIGQLIARIDRSWDTRAEIRARIGERLSTLRARARRTNDLLLGLLEARAAGPTSGARAAGGTGAARPPEAAGSR</sequence>
<dbReference type="PANTHER" id="PTHR36836">
    <property type="entry name" value="COLANIC ACID BIOSYNTHESIS PROTEIN WCAK"/>
    <property type="match status" value="1"/>
</dbReference>
<dbReference type="PANTHER" id="PTHR36836:SF1">
    <property type="entry name" value="COLANIC ACID BIOSYNTHESIS PROTEIN WCAK"/>
    <property type="match status" value="1"/>
</dbReference>
<dbReference type="InterPro" id="IPR007345">
    <property type="entry name" value="Polysacch_pyruvyl_Trfase"/>
</dbReference>
<evidence type="ECO:0000256" key="1">
    <source>
        <dbReference type="SAM" id="MobiDB-lite"/>
    </source>
</evidence>
<feature type="domain" description="Polysaccharide pyruvyl transferase" evidence="2">
    <location>
        <begin position="18"/>
        <end position="303"/>
    </location>
</feature>
<accession>A0A4V0NCX3</accession>
<dbReference type="AlphaFoldDB" id="A0A4V0NCX3"/>
<dbReference type="EMBL" id="CP012670">
    <property type="protein sequence ID" value="AUX20672.1"/>
    <property type="molecule type" value="Genomic_DNA"/>
</dbReference>
<evidence type="ECO:0000259" key="2">
    <source>
        <dbReference type="Pfam" id="PF04230"/>
    </source>
</evidence>
<feature type="compositionally biased region" description="Low complexity" evidence="1">
    <location>
        <begin position="387"/>
        <end position="397"/>
    </location>
</feature>
<evidence type="ECO:0000313" key="4">
    <source>
        <dbReference type="Proteomes" id="UP000295781"/>
    </source>
</evidence>
<feature type="region of interest" description="Disordered" evidence="1">
    <location>
        <begin position="375"/>
        <end position="397"/>
    </location>
</feature>
<reference evidence="3 4" key="1">
    <citation type="submission" date="2015-09" db="EMBL/GenBank/DDBJ databases">
        <title>Sorangium comparison.</title>
        <authorList>
            <person name="Zaburannyi N."/>
            <person name="Bunk B."/>
            <person name="Overmann J."/>
            <person name="Mueller R."/>
        </authorList>
    </citation>
    <scope>NUCLEOTIDE SEQUENCE [LARGE SCALE GENOMIC DNA]</scope>
    <source>
        <strain evidence="3 4">So ceGT47</strain>
    </source>
</reference>
<organism evidence="3 4">
    <name type="scientific">Sorangium cellulosum</name>
    <name type="common">Polyangium cellulosum</name>
    <dbReference type="NCBI Taxonomy" id="56"/>
    <lineage>
        <taxon>Bacteria</taxon>
        <taxon>Pseudomonadati</taxon>
        <taxon>Myxococcota</taxon>
        <taxon>Polyangia</taxon>
        <taxon>Polyangiales</taxon>
        <taxon>Polyangiaceae</taxon>
        <taxon>Sorangium</taxon>
    </lineage>
</organism>
<gene>
    <name evidence="3" type="ORF">SOCEGT47_011450</name>
</gene>
<dbReference type="Proteomes" id="UP000295781">
    <property type="component" value="Chromosome"/>
</dbReference>
<dbReference type="GO" id="GO:0016740">
    <property type="term" value="F:transferase activity"/>
    <property type="evidence" value="ECO:0007669"/>
    <property type="project" value="UniProtKB-KW"/>
</dbReference>
<proteinExistence type="predicted"/>
<dbReference type="Pfam" id="PF04230">
    <property type="entry name" value="PS_pyruv_trans"/>
    <property type="match status" value="1"/>
</dbReference>
<keyword evidence="3" id="KW-0808">Transferase</keyword>
<dbReference type="RefSeq" id="WP_242515920.1">
    <property type="nucleotide sequence ID" value="NZ_CP012670.1"/>
</dbReference>
<evidence type="ECO:0000313" key="3">
    <source>
        <dbReference type="EMBL" id="AUX20672.1"/>
    </source>
</evidence>
<name>A0A4V0NCX3_SORCE</name>